<protein>
    <recommendedName>
        <fullName evidence="9">tRNA-uridine aminocarboxypropyltransferase 1</fullName>
        <ecNumber evidence="2">2.5.1.25</ecNumber>
    </recommendedName>
    <alternativeName>
        <fullName evidence="10">DTW domain-containing protein 1</fullName>
    </alternativeName>
</protein>
<dbReference type="InterPro" id="IPR051521">
    <property type="entry name" value="tRNA_Mod/Golgi_Maint"/>
</dbReference>
<keyword evidence="14" id="KW-1185">Reference proteome</keyword>
<evidence type="ECO:0000256" key="7">
    <source>
        <dbReference type="ARBA" id="ARBA00037050"/>
    </source>
</evidence>
<evidence type="ECO:0000256" key="6">
    <source>
        <dbReference type="ARBA" id="ARBA00023242"/>
    </source>
</evidence>
<comment type="caution">
    <text evidence="13">The sequence shown here is derived from an EMBL/GenBank/DDBJ whole genome shotgun (WGS) entry which is preliminary data.</text>
</comment>
<dbReference type="GO" id="GO:0005634">
    <property type="term" value="C:nucleus"/>
    <property type="evidence" value="ECO:0007669"/>
    <property type="project" value="UniProtKB-SubCell"/>
</dbReference>
<evidence type="ECO:0000256" key="9">
    <source>
        <dbReference type="ARBA" id="ARBA00039242"/>
    </source>
</evidence>
<dbReference type="GO" id="GO:0016432">
    <property type="term" value="F:tRNA-uridine aminocarboxypropyltransferase activity"/>
    <property type="evidence" value="ECO:0007669"/>
    <property type="project" value="UniProtKB-EC"/>
</dbReference>
<accession>A0AAN9A2Y3</accession>
<evidence type="ECO:0000256" key="8">
    <source>
        <dbReference type="ARBA" id="ARBA00038290"/>
    </source>
</evidence>
<name>A0AAN9A2Y3_HALRR</name>
<evidence type="ECO:0000256" key="10">
    <source>
        <dbReference type="ARBA" id="ARBA00042508"/>
    </source>
</evidence>
<dbReference type="Proteomes" id="UP001381693">
    <property type="component" value="Unassembled WGS sequence"/>
</dbReference>
<evidence type="ECO:0000256" key="11">
    <source>
        <dbReference type="ARBA" id="ARBA00048718"/>
    </source>
</evidence>
<dbReference type="GO" id="GO:0006400">
    <property type="term" value="P:tRNA modification"/>
    <property type="evidence" value="ECO:0007669"/>
    <property type="project" value="TreeGrafter"/>
</dbReference>
<organism evidence="13 14">
    <name type="scientific">Halocaridina rubra</name>
    <name type="common">Hawaiian red shrimp</name>
    <dbReference type="NCBI Taxonomy" id="373956"/>
    <lineage>
        <taxon>Eukaryota</taxon>
        <taxon>Metazoa</taxon>
        <taxon>Ecdysozoa</taxon>
        <taxon>Arthropoda</taxon>
        <taxon>Crustacea</taxon>
        <taxon>Multicrustacea</taxon>
        <taxon>Malacostraca</taxon>
        <taxon>Eumalacostraca</taxon>
        <taxon>Eucarida</taxon>
        <taxon>Decapoda</taxon>
        <taxon>Pleocyemata</taxon>
        <taxon>Caridea</taxon>
        <taxon>Atyoidea</taxon>
        <taxon>Atyidae</taxon>
        <taxon>Halocaridina</taxon>
    </lineage>
</organism>
<evidence type="ECO:0000256" key="3">
    <source>
        <dbReference type="ARBA" id="ARBA00022679"/>
    </source>
</evidence>
<dbReference type="SMART" id="SM01144">
    <property type="entry name" value="DTW"/>
    <property type="match status" value="1"/>
</dbReference>
<evidence type="ECO:0000256" key="4">
    <source>
        <dbReference type="ARBA" id="ARBA00022691"/>
    </source>
</evidence>
<evidence type="ECO:0000313" key="13">
    <source>
        <dbReference type="EMBL" id="KAK7078621.1"/>
    </source>
</evidence>
<evidence type="ECO:0000256" key="1">
    <source>
        <dbReference type="ARBA" id="ARBA00004123"/>
    </source>
</evidence>
<reference evidence="13 14" key="1">
    <citation type="submission" date="2023-11" db="EMBL/GenBank/DDBJ databases">
        <title>Halocaridina rubra genome assembly.</title>
        <authorList>
            <person name="Smith C."/>
        </authorList>
    </citation>
    <scope>NUCLEOTIDE SEQUENCE [LARGE SCALE GENOMIC DNA]</scope>
    <source>
        <strain evidence="13">EP-1</strain>
        <tissue evidence="13">Whole</tissue>
    </source>
</reference>
<dbReference type="EC" id="2.5.1.25" evidence="2"/>
<dbReference type="EMBL" id="JAXCGZ010007735">
    <property type="protein sequence ID" value="KAK7078621.1"/>
    <property type="molecule type" value="Genomic_DNA"/>
</dbReference>
<keyword evidence="4" id="KW-0949">S-adenosyl-L-methionine</keyword>
<evidence type="ECO:0000256" key="2">
    <source>
        <dbReference type="ARBA" id="ARBA00012386"/>
    </source>
</evidence>
<dbReference type="AlphaFoldDB" id="A0AAN9A2Y3"/>
<evidence type="ECO:0000256" key="5">
    <source>
        <dbReference type="ARBA" id="ARBA00022694"/>
    </source>
</evidence>
<dbReference type="Pfam" id="PF03942">
    <property type="entry name" value="DTW"/>
    <property type="match status" value="1"/>
</dbReference>
<comment type="similarity">
    <text evidence="8">Belongs to the TDD superfamily. DTWD1 family.</text>
</comment>
<dbReference type="InterPro" id="IPR005636">
    <property type="entry name" value="DTW"/>
</dbReference>
<sequence>MSQSEGAIVLNSYKPNEISGSSMDHEAHLREKAFTKKVKEKRDDRDLRKYKLDQIRLMKPSKKIKAPFENMKISCSEFLDDLTEREYCSRCGKSRKYFCYTCYIPVVSITDRVPRLKLPCKVDILKHPKEIDGKSTAVHAAVIAPEDVRIFVYPDIPDYSLDDGVLLIFPDKNALSLENLWPTLERRLSRKPSEPESKRNRYELPFTRAVFIDCTWNQTKKIRNDERVKGLQCVELKERETLFWRYQRGKPNTYLATIEAIYYFVIDVHTNVLSREYKNDYDDLLFFFKYMFEKIHSLYDTDVLLAYKDV</sequence>
<comment type="subcellular location">
    <subcellularLocation>
        <location evidence="1">Nucleus</location>
    </subcellularLocation>
</comment>
<keyword evidence="6" id="KW-0539">Nucleus</keyword>
<evidence type="ECO:0000313" key="14">
    <source>
        <dbReference type="Proteomes" id="UP001381693"/>
    </source>
</evidence>
<feature type="domain" description="DTW" evidence="12">
    <location>
        <begin position="95"/>
        <end position="300"/>
    </location>
</feature>
<proteinExistence type="inferred from homology"/>
<dbReference type="PANTHER" id="PTHR15627">
    <property type="entry name" value="NATURAL KILLER CELL-SPECIFIC ANTIGEN KLIP1"/>
    <property type="match status" value="1"/>
</dbReference>
<keyword evidence="5" id="KW-0819">tRNA processing</keyword>
<dbReference type="PANTHER" id="PTHR15627:SF8">
    <property type="entry name" value="TRNA-URIDINE AMINOCARBOXYPROPYLTRANSFERASE 1"/>
    <property type="match status" value="1"/>
</dbReference>
<comment type="catalytic activity">
    <reaction evidence="11">
        <text>a uridine in tRNA + S-adenosyl-L-methionine = a 3-[(3S)-3-amino-3-carboxypropyl]uridine in tRNA + S-methyl-5'-thioadenosine + H(+)</text>
        <dbReference type="Rhea" id="RHEA:62432"/>
        <dbReference type="Rhea" id="RHEA-COMP:13339"/>
        <dbReference type="Rhea" id="RHEA-COMP:16092"/>
        <dbReference type="ChEBI" id="CHEBI:15378"/>
        <dbReference type="ChEBI" id="CHEBI:17509"/>
        <dbReference type="ChEBI" id="CHEBI:59789"/>
        <dbReference type="ChEBI" id="CHEBI:65315"/>
        <dbReference type="ChEBI" id="CHEBI:82930"/>
        <dbReference type="EC" id="2.5.1.25"/>
    </reaction>
</comment>
<gene>
    <name evidence="13" type="primary">DTWD1</name>
    <name evidence="13" type="ORF">SK128_002016</name>
</gene>
<keyword evidence="3" id="KW-0808">Transferase</keyword>
<comment type="function">
    <text evidence="7">Catalyzes the formation of 3-(3-amino-3-carboxypropyl)uridine (acp3U) at position 20 in the D-loop of several cytoplasmic tRNAs (acp3U(20)).</text>
</comment>
<evidence type="ECO:0000259" key="12">
    <source>
        <dbReference type="SMART" id="SM01144"/>
    </source>
</evidence>